<keyword evidence="7 10" id="KW-0574">Periplasm</keyword>
<evidence type="ECO:0000256" key="9">
    <source>
        <dbReference type="ARBA" id="ARBA00023186"/>
    </source>
</evidence>
<name>A0A1T4WXX3_9GAMM</name>
<evidence type="ECO:0000256" key="8">
    <source>
        <dbReference type="ARBA" id="ARBA00022927"/>
    </source>
</evidence>
<dbReference type="Proteomes" id="UP000190460">
    <property type="component" value="Unassembled WGS sequence"/>
</dbReference>
<dbReference type="EMBL" id="FUYB01000010">
    <property type="protein sequence ID" value="SKA82233.1"/>
    <property type="molecule type" value="Genomic_DNA"/>
</dbReference>
<dbReference type="GO" id="GO:0042953">
    <property type="term" value="P:lipoprotein transport"/>
    <property type="evidence" value="ECO:0007669"/>
    <property type="project" value="InterPro"/>
</dbReference>
<reference evidence="12" key="1">
    <citation type="submission" date="2017-02" db="EMBL/GenBank/DDBJ databases">
        <authorList>
            <person name="Varghese N."/>
            <person name="Submissions S."/>
        </authorList>
    </citation>
    <scope>NUCLEOTIDE SEQUENCE [LARGE SCALE GENOMIC DNA]</scope>
    <source>
        <strain evidence="12">ATCC 49788</strain>
    </source>
</reference>
<keyword evidence="11" id="KW-0449">Lipoprotein</keyword>
<organism evidence="11 12">
    <name type="scientific">Thiothrix eikelboomii</name>
    <dbReference type="NCBI Taxonomy" id="92487"/>
    <lineage>
        <taxon>Bacteria</taxon>
        <taxon>Pseudomonadati</taxon>
        <taxon>Pseudomonadota</taxon>
        <taxon>Gammaproteobacteria</taxon>
        <taxon>Thiotrichales</taxon>
        <taxon>Thiotrichaceae</taxon>
        <taxon>Thiothrix</taxon>
    </lineage>
</organism>
<comment type="subcellular location">
    <subcellularLocation>
        <location evidence="1 10">Periplasm</location>
    </subcellularLocation>
</comment>
<dbReference type="AlphaFoldDB" id="A0A1T4WXX3"/>
<dbReference type="CDD" id="cd16325">
    <property type="entry name" value="LolA"/>
    <property type="match status" value="1"/>
</dbReference>
<evidence type="ECO:0000256" key="1">
    <source>
        <dbReference type="ARBA" id="ARBA00004418"/>
    </source>
</evidence>
<dbReference type="InterPro" id="IPR029046">
    <property type="entry name" value="LolA/LolB/LppX"/>
</dbReference>
<evidence type="ECO:0000256" key="4">
    <source>
        <dbReference type="ARBA" id="ARBA00014035"/>
    </source>
</evidence>
<evidence type="ECO:0000256" key="7">
    <source>
        <dbReference type="ARBA" id="ARBA00022764"/>
    </source>
</evidence>
<keyword evidence="9 10" id="KW-0143">Chaperone</keyword>
<dbReference type="SUPFAM" id="SSF89392">
    <property type="entry name" value="Prokaryotic lipoproteins and lipoprotein localization factors"/>
    <property type="match status" value="1"/>
</dbReference>
<keyword evidence="5 10" id="KW-0813">Transport</keyword>
<sequence length="221" mass="24654" precursor="true">MKKLLVSVFLVVGLMQGVYAETDTSPSTGQVSAADGRAQLNQFFTTVNSMQSSFVQEVYDDKGKLKQNSKGTVYLSRPGKFRWEYAAPESHQIVADGKNVWVYDVELDQVTVKPMTQALSAAPVGMLLSKQPVEKQFAVEPMEAENSKLSWFRLKPHKKDSDFTTMDLGMSEQGIQEMVLGDKFGQQTYIHFRGMKLDVNIDTSRFQFKPPAGVDVIGKPS</sequence>
<dbReference type="OrthoDB" id="9787361at2"/>
<evidence type="ECO:0000256" key="6">
    <source>
        <dbReference type="ARBA" id="ARBA00022729"/>
    </source>
</evidence>
<evidence type="ECO:0000256" key="2">
    <source>
        <dbReference type="ARBA" id="ARBA00007615"/>
    </source>
</evidence>
<evidence type="ECO:0000256" key="10">
    <source>
        <dbReference type="HAMAP-Rule" id="MF_00240"/>
    </source>
</evidence>
<comment type="similarity">
    <text evidence="2 10">Belongs to the LolA family.</text>
</comment>
<evidence type="ECO:0000313" key="12">
    <source>
        <dbReference type="Proteomes" id="UP000190460"/>
    </source>
</evidence>
<protein>
    <recommendedName>
        <fullName evidence="4 10">Outer-membrane lipoprotein carrier protein</fullName>
    </recommendedName>
</protein>
<evidence type="ECO:0000313" key="11">
    <source>
        <dbReference type="EMBL" id="SKA82233.1"/>
    </source>
</evidence>
<dbReference type="PANTHER" id="PTHR35869">
    <property type="entry name" value="OUTER-MEMBRANE LIPOPROTEIN CARRIER PROTEIN"/>
    <property type="match status" value="1"/>
</dbReference>
<accession>A0A1T4WXX3</accession>
<gene>
    <name evidence="10" type="primary">lolA</name>
    <name evidence="11" type="ORF">SAMN02745130_02265</name>
</gene>
<keyword evidence="6 10" id="KW-0732">Signal</keyword>
<dbReference type="STRING" id="92487.SAMN02745130_02265"/>
<feature type="chain" id="PRO_5013404890" description="Outer-membrane lipoprotein carrier protein" evidence="10">
    <location>
        <begin position="21"/>
        <end position="221"/>
    </location>
</feature>
<dbReference type="PANTHER" id="PTHR35869:SF1">
    <property type="entry name" value="OUTER-MEMBRANE LIPOPROTEIN CARRIER PROTEIN"/>
    <property type="match status" value="1"/>
</dbReference>
<comment type="subunit">
    <text evidence="3 10">Monomer.</text>
</comment>
<proteinExistence type="inferred from homology"/>
<comment type="function">
    <text evidence="10">Participates in the translocation of lipoproteins from the inner membrane to the outer membrane. Only forms a complex with a lipoprotein if the residue after the N-terminal Cys is not an aspartate (The Asp acts as a targeting signal to indicate that the lipoprotein should stay in the inner membrane).</text>
</comment>
<dbReference type="HAMAP" id="MF_00240">
    <property type="entry name" value="LolA"/>
    <property type="match status" value="1"/>
</dbReference>
<dbReference type="InterPro" id="IPR004564">
    <property type="entry name" value="OM_lipoprot_carrier_LolA-like"/>
</dbReference>
<dbReference type="Gene3D" id="2.50.20.10">
    <property type="entry name" value="Lipoprotein localisation LolA/LolB/LppX"/>
    <property type="match status" value="1"/>
</dbReference>
<dbReference type="GO" id="GO:0044874">
    <property type="term" value="P:lipoprotein localization to outer membrane"/>
    <property type="evidence" value="ECO:0007669"/>
    <property type="project" value="UniProtKB-UniRule"/>
</dbReference>
<dbReference type="NCBIfam" id="TIGR00547">
    <property type="entry name" value="lolA"/>
    <property type="match status" value="1"/>
</dbReference>
<feature type="signal peptide" evidence="10">
    <location>
        <begin position="1"/>
        <end position="20"/>
    </location>
</feature>
<evidence type="ECO:0000256" key="3">
    <source>
        <dbReference type="ARBA" id="ARBA00011245"/>
    </source>
</evidence>
<evidence type="ECO:0000256" key="5">
    <source>
        <dbReference type="ARBA" id="ARBA00022448"/>
    </source>
</evidence>
<keyword evidence="12" id="KW-1185">Reference proteome</keyword>
<dbReference type="GO" id="GO:0042597">
    <property type="term" value="C:periplasmic space"/>
    <property type="evidence" value="ECO:0007669"/>
    <property type="project" value="UniProtKB-SubCell"/>
</dbReference>
<dbReference type="Pfam" id="PF03548">
    <property type="entry name" value="LolA"/>
    <property type="match status" value="1"/>
</dbReference>
<dbReference type="InterPro" id="IPR018323">
    <property type="entry name" value="OM_lipoprot_carrier_LolA_Pbac"/>
</dbReference>
<keyword evidence="8 10" id="KW-0653">Protein transport</keyword>